<dbReference type="Proteomes" id="UP000298030">
    <property type="component" value="Unassembled WGS sequence"/>
</dbReference>
<dbReference type="AlphaFoldDB" id="A0A4Y7S0E4"/>
<protein>
    <submittedName>
        <fullName evidence="2">Uncharacterized protein</fullName>
    </submittedName>
</protein>
<organism evidence="2 3">
    <name type="scientific">Coprinellus micaceus</name>
    <name type="common">Glistening ink-cap mushroom</name>
    <name type="synonym">Coprinus micaceus</name>
    <dbReference type="NCBI Taxonomy" id="71717"/>
    <lineage>
        <taxon>Eukaryota</taxon>
        <taxon>Fungi</taxon>
        <taxon>Dikarya</taxon>
        <taxon>Basidiomycota</taxon>
        <taxon>Agaricomycotina</taxon>
        <taxon>Agaricomycetes</taxon>
        <taxon>Agaricomycetidae</taxon>
        <taxon>Agaricales</taxon>
        <taxon>Agaricineae</taxon>
        <taxon>Psathyrellaceae</taxon>
        <taxon>Coprinellus</taxon>
    </lineage>
</organism>
<proteinExistence type="predicted"/>
<evidence type="ECO:0000313" key="2">
    <source>
        <dbReference type="EMBL" id="TEB14741.1"/>
    </source>
</evidence>
<gene>
    <name evidence="2" type="ORF">FA13DRAFT_1805330</name>
</gene>
<sequence length="163" mass="17768">MSADLLRSGGVGGRKVMLTLWGSLGADEAFDPGIDAVEPDAELAAAVPSRNPHQGGGRRTEDPDEMDESKDVDPEPFAGPELAVLLVDVFNPVLRFNARSNSPFTPIMVLHQPLPLVPYGRIHPNPIPRQQERIVNPRNITFTRKAPILLPLPHSLRVCSQGM</sequence>
<dbReference type="EMBL" id="QPFP01000379">
    <property type="protein sequence ID" value="TEB14741.1"/>
    <property type="molecule type" value="Genomic_DNA"/>
</dbReference>
<evidence type="ECO:0000313" key="3">
    <source>
        <dbReference type="Proteomes" id="UP000298030"/>
    </source>
</evidence>
<feature type="region of interest" description="Disordered" evidence="1">
    <location>
        <begin position="45"/>
        <end position="77"/>
    </location>
</feature>
<reference evidence="2 3" key="1">
    <citation type="journal article" date="2019" name="Nat. Ecol. Evol.">
        <title>Megaphylogeny resolves global patterns of mushroom evolution.</title>
        <authorList>
            <person name="Varga T."/>
            <person name="Krizsan K."/>
            <person name="Foldi C."/>
            <person name="Dima B."/>
            <person name="Sanchez-Garcia M."/>
            <person name="Sanchez-Ramirez S."/>
            <person name="Szollosi G.J."/>
            <person name="Szarkandi J.G."/>
            <person name="Papp V."/>
            <person name="Albert L."/>
            <person name="Andreopoulos W."/>
            <person name="Angelini C."/>
            <person name="Antonin V."/>
            <person name="Barry K.W."/>
            <person name="Bougher N.L."/>
            <person name="Buchanan P."/>
            <person name="Buyck B."/>
            <person name="Bense V."/>
            <person name="Catcheside P."/>
            <person name="Chovatia M."/>
            <person name="Cooper J."/>
            <person name="Damon W."/>
            <person name="Desjardin D."/>
            <person name="Finy P."/>
            <person name="Geml J."/>
            <person name="Haridas S."/>
            <person name="Hughes K."/>
            <person name="Justo A."/>
            <person name="Karasinski D."/>
            <person name="Kautmanova I."/>
            <person name="Kiss B."/>
            <person name="Kocsube S."/>
            <person name="Kotiranta H."/>
            <person name="LaButti K.M."/>
            <person name="Lechner B.E."/>
            <person name="Liimatainen K."/>
            <person name="Lipzen A."/>
            <person name="Lukacs Z."/>
            <person name="Mihaltcheva S."/>
            <person name="Morgado L.N."/>
            <person name="Niskanen T."/>
            <person name="Noordeloos M.E."/>
            <person name="Ohm R.A."/>
            <person name="Ortiz-Santana B."/>
            <person name="Ovrebo C."/>
            <person name="Racz N."/>
            <person name="Riley R."/>
            <person name="Savchenko A."/>
            <person name="Shiryaev A."/>
            <person name="Soop K."/>
            <person name="Spirin V."/>
            <person name="Szebenyi C."/>
            <person name="Tomsovsky M."/>
            <person name="Tulloss R.E."/>
            <person name="Uehling J."/>
            <person name="Grigoriev I.V."/>
            <person name="Vagvolgyi C."/>
            <person name="Papp T."/>
            <person name="Martin F.M."/>
            <person name="Miettinen O."/>
            <person name="Hibbett D.S."/>
            <person name="Nagy L.G."/>
        </authorList>
    </citation>
    <scope>NUCLEOTIDE SEQUENCE [LARGE SCALE GENOMIC DNA]</scope>
    <source>
        <strain evidence="2 3">FP101781</strain>
    </source>
</reference>
<name>A0A4Y7S0E4_COPMI</name>
<accession>A0A4Y7S0E4</accession>
<evidence type="ECO:0000256" key="1">
    <source>
        <dbReference type="SAM" id="MobiDB-lite"/>
    </source>
</evidence>
<comment type="caution">
    <text evidence="2">The sequence shown here is derived from an EMBL/GenBank/DDBJ whole genome shotgun (WGS) entry which is preliminary data.</text>
</comment>
<keyword evidence="3" id="KW-1185">Reference proteome</keyword>